<dbReference type="AlphaFoldDB" id="A0A4Q2U398"/>
<sequence>MTTLQLEVFEAFRSIDVPEDKAAKAAAALSASLARVEDTADKGFSKRDADIDAIRKDVGSIMLDVVAIKGEQATVRWMLGFVLAGIVTLIFKAFLR</sequence>
<keyword evidence="1" id="KW-1133">Transmembrane helix</keyword>
<comment type="caution">
    <text evidence="2">The sequence shown here is derived from an EMBL/GenBank/DDBJ whole genome shotgun (WGS) entry which is preliminary data.</text>
</comment>
<evidence type="ECO:0000256" key="1">
    <source>
        <dbReference type="SAM" id="Phobius"/>
    </source>
</evidence>
<name>A0A4Q2U398_9HYPH</name>
<keyword evidence="1" id="KW-0812">Transmembrane</keyword>
<dbReference type="OrthoDB" id="8454153at2"/>
<gene>
    <name evidence="2" type="ORF">D3273_24250</name>
</gene>
<accession>A0A4Q2U398</accession>
<evidence type="ECO:0008006" key="4">
    <source>
        <dbReference type="Google" id="ProtNLM"/>
    </source>
</evidence>
<evidence type="ECO:0000313" key="3">
    <source>
        <dbReference type="Proteomes" id="UP000290759"/>
    </source>
</evidence>
<keyword evidence="1" id="KW-0472">Membrane</keyword>
<evidence type="ECO:0000313" key="2">
    <source>
        <dbReference type="EMBL" id="RYC29357.1"/>
    </source>
</evidence>
<organism evidence="2 3">
    <name type="scientific">Lichenibacterium minor</name>
    <dbReference type="NCBI Taxonomy" id="2316528"/>
    <lineage>
        <taxon>Bacteria</taxon>
        <taxon>Pseudomonadati</taxon>
        <taxon>Pseudomonadota</taxon>
        <taxon>Alphaproteobacteria</taxon>
        <taxon>Hyphomicrobiales</taxon>
        <taxon>Lichenihabitantaceae</taxon>
        <taxon>Lichenibacterium</taxon>
    </lineage>
</organism>
<protein>
    <recommendedName>
        <fullName evidence="4">DUF1640 domain-containing protein</fullName>
    </recommendedName>
</protein>
<reference evidence="2 3" key="2">
    <citation type="submission" date="2019-02" db="EMBL/GenBank/DDBJ databases">
        <title>'Lichenibacterium ramalinii' gen. nov. sp. nov., 'Lichenibacterium minor' gen. nov. sp. nov.</title>
        <authorList>
            <person name="Pankratov T."/>
        </authorList>
    </citation>
    <scope>NUCLEOTIDE SEQUENCE [LARGE SCALE GENOMIC DNA]</scope>
    <source>
        <strain evidence="2 3">RmlP026</strain>
    </source>
</reference>
<feature type="transmembrane region" description="Helical" evidence="1">
    <location>
        <begin position="77"/>
        <end position="95"/>
    </location>
</feature>
<dbReference type="RefSeq" id="WP_129229545.1">
    <property type="nucleotide sequence ID" value="NZ_QYBB01000055.1"/>
</dbReference>
<proteinExistence type="predicted"/>
<keyword evidence="3" id="KW-1185">Reference proteome</keyword>
<reference evidence="2 3" key="1">
    <citation type="submission" date="2018-12" db="EMBL/GenBank/DDBJ databases">
        <authorList>
            <person name="Grouzdev D.S."/>
            <person name="Krutkina M.S."/>
        </authorList>
    </citation>
    <scope>NUCLEOTIDE SEQUENCE [LARGE SCALE GENOMIC DNA]</scope>
    <source>
        <strain evidence="2 3">RmlP026</strain>
    </source>
</reference>
<dbReference type="Proteomes" id="UP000290759">
    <property type="component" value="Unassembled WGS sequence"/>
</dbReference>
<dbReference type="EMBL" id="QYBB01000055">
    <property type="protein sequence ID" value="RYC29357.1"/>
    <property type="molecule type" value="Genomic_DNA"/>
</dbReference>